<proteinExistence type="predicted"/>
<dbReference type="Gene3D" id="3.80.10.10">
    <property type="entry name" value="Ribonuclease Inhibitor"/>
    <property type="match status" value="1"/>
</dbReference>
<comment type="caution">
    <text evidence="1">The sequence shown here is derived from an EMBL/GenBank/DDBJ whole genome shotgun (WGS) entry which is preliminary data.</text>
</comment>
<accession>A0A819WQS4</accession>
<protein>
    <submittedName>
        <fullName evidence="1">Uncharacterized protein</fullName>
    </submittedName>
</protein>
<feature type="non-terminal residue" evidence="1">
    <location>
        <position position="1"/>
    </location>
</feature>
<sequence>FCEGTELSIFTNLRTVRLLPKALTTLSKDISQVFPTVQYLDLCDEIELFHSERVDQIQKLFPNVEHLVLNTESLDCVPNLACCLPRLRSLTCIMHDQDAEWNPYSITYHTSRWSQRSTLRQL</sequence>
<dbReference type="InterPro" id="IPR032675">
    <property type="entry name" value="LRR_dom_sf"/>
</dbReference>
<evidence type="ECO:0000313" key="2">
    <source>
        <dbReference type="Proteomes" id="UP000663844"/>
    </source>
</evidence>
<name>A0A819WQS4_9BILA</name>
<evidence type="ECO:0000313" key="1">
    <source>
        <dbReference type="EMBL" id="CAF4130091.1"/>
    </source>
</evidence>
<gene>
    <name evidence="1" type="ORF">OXD698_LOCUS36967</name>
</gene>
<dbReference type="Proteomes" id="UP000663844">
    <property type="component" value="Unassembled WGS sequence"/>
</dbReference>
<reference evidence="1" key="1">
    <citation type="submission" date="2021-02" db="EMBL/GenBank/DDBJ databases">
        <authorList>
            <person name="Nowell W R."/>
        </authorList>
    </citation>
    <scope>NUCLEOTIDE SEQUENCE</scope>
</reference>
<dbReference type="EMBL" id="CAJOAZ010006306">
    <property type="protein sequence ID" value="CAF4130091.1"/>
    <property type="molecule type" value="Genomic_DNA"/>
</dbReference>
<dbReference type="AlphaFoldDB" id="A0A819WQS4"/>
<organism evidence="1 2">
    <name type="scientific">Adineta steineri</name>
    <dbReference type="NCBI Taxonomy" id="433720"/>
    <lineage>
        <taxon>Eukaryota</taxon>
        <taxon>Metazoa</taxon>
        <taxon>Spiralia</taxon>
        <taxon>Gnathifera</taxon>
        <taxon>Rotifera</taxon>
        <taxon>Eurotatoria</taxon>
        <taxon>Bdelloidea</taxon>
        <taxon>Adinetida</taxon>
        <taxon>Adinetidae</taxon>
        <taxon>Adineta</taxon>
    </lineage>
</organism>